<keyword evidence="2" id="KW-0963">Cytoplasm</keyword>
<evidence type="ECO:0000313" key="4">
    <source>
        <dbReference type="EMBL" id="BAL55777.1"/>
    </source>
</evidence>
<keyword evidence="1 2" id="KW-0238">DNA-binding</keyword>
<evidence type="ECO:0000256" key="2">
    <source>
        <dbReference type="HAMAP-Rule" id="MF_00274"/>
    </source>
</evidence>
<accession>H5SLQ4</accession>
<organism evidence="6">
    <name type="scientific">uncultured Acetothermia bacterium</name>
    <dbReference type="NCBI Taxonomy" id="236499"/>
    <lineage>
        <taxon>Bacteria</taxon>
        <taxon>Candidatus Bipolaricaulota</taxon>
        <taxon>environmental samples</taxon>
    </lineage>
</organism>
<protein>
    <recommendedName>
        <fullName evidence="2">Nucleoid-associated protein HGMM_F31E01C13</fullName>
    </recommendedName>
</protein>
<dbReference type="Pfam" id="PF02575">
    <property type="entry name" value="YbaB_DNA_bd"/>
    <property type="match status" value="1"/>
</dbReference>
<dbReference type="AlphaFoldDB" id="H5SLQ4"/>
<dbReference type="GO" id="GO:0003677">
    <property type="term" value="F:DNA binding"/>
    <property type="evidence" value="ECO:0007669"/>
    <property type="project" value="UniProtKB-UniRule"/>
</dbReference>
<dbReference type="SUPFAM" id="SSF82607">
    <property type="entry name" value="YbaB-like"/>
    <property type="match status" value="1"/>
</dbReference>
<feature type="coiled-coil region" evidence="3">
    <location>
        <begin position="7"/>
        <end position="34"/>
    </location>
</feature>
<evidence type="ECO:0000256" key="1">
    <source>
        <dbReference type="ARBA" id="ARBA00023125"/>
    </source>
</evidence>
<dbReference type="EMBL" id="AP011766">
    <property type="protein sequence ID" value="BAL57090.1"/>
    <property type="molecule type" value="Genomic_DNA"/>
</dbReference>
<dbReference type="PIRSF" id="PIRSF004555">
    <property type="entry name" value="UCP004555"/>
    <property type="match status" value="1"/>
</dbReference>
<evidence type="ECO:0000256" key="3">
    <source>
        <dbReference type="SAM" id="Coils"/>
    </source>
</evidence>
<reference evidence="6" key="1">
    <citation type="journal article" date="2005" name="Environ. Microbiol.">
        <title>Genetic and functional properties of uncultivated thermophilic crenarchaeotes from a subsurface gold mine as revealed by analysis of genome fragments.</title>
        <authorList>
            <person name="Nunoura T."/>
            <person name="Hirayama H."/>
            <person name="Takami H."/>
            <person name="Oida H."/>
            <person name="Nishi S."/>
            <person name="Shimamura S."/>
            <person name="Suzuki Y."/>
            <person name="Inagaki F."/>
            <person name="Takai K."/>
            <person name="Nealson K.H."/>
            <person name="Horikoshi K."/>
        </authorList>
    </citation>
    <scope>NUCLEOTIDE SEQUENCE</scope>
</reference>
<dbReference type="PANTHER" id="PTHR33449:SF1">
    <property type="entry name" value="NUCLEOID-ASSOCIATED PROTEIN YBAB"/>
    <property type="match status" value="1"/>
</dbReference>
<dbReference type="HAMAP" id="MF_00274">
    <property type="entry name" value="DNA_YbaB_EbfC"/>
    <property type="match status" value="1"/>
</dbReference>
<evidence type="ECO:0000313" key="6">
    <source>
        <dbReference type="EMBL" id="BAL57090.1"/>
    </source>
</evidence>
<dbReference type="EMBL" id="AP011731">
    <property type="protein sequence ID" value="BAL55889.1"/>
    <property type="molecule type" value="Genomic_DNA"/>
</dbReference>
<evidence type="ECO:0000313" key="5">
    <source>
        <dbReference type="EMBL" id="BAL55889.1"/>
    </source>
</evidence>
<dbReference type="NCBIfam" id="TIGR00103">
    <property type="entry name" value="DNA_YbaB_EbfC"/>
    <property type="match status" value="1"/>
</dbReference>
<dbReference type="GO" id="GO:0005829">
    <property type="term" value="C:cytosol"/>
    <property type="evidence" value="ECO:0007669"/>
    <property type="project" value="TreeGrafter"/>
</dbReference>
<gene>
    <name evidence="4" type="ORF">HGMM_F31E01C13</name>
    <name evidence="5" type="ORF">HGMM_F32F05C47</name>
    <name evidence="6" type="ORF">HGMM_F47C08C11</name>
</gene>
<comment type="subunit">
    <text evidence="2">Homodimer.</text>
</comment>
<dbReference type="InterPro" id="IPR004401">
    <property type="entry name" value="YbaB/EbfC"/>
</dbReference>
<reference evidence="6" key="2">
    <citation type="journal article" date="2012" name="PLoS ONE">
        <title>A Deeply Branching Thermophilic Bacterium with an Ancient Acetyl-CoA Pathway Dominates a Subsurface Ecosystem.</title>
        <authorList>
            <person name="Takami H."/>
            <person name="Noguchi H."/>
            <person name="Takaki Y."/>
            <person name="Uchiyama I."/>
            <person name="Toyoda A."/>
            <person name="Nishi S."/>
            <person name="Chee G.-J."/>
            <person name="Arai W."/>
            <person name="Nunoura T."/>
            <person name="Itoh T."/>
            <person name="Hattori M."/>
            <person name="Takai K."/>
        </authorList>
    </citation>
    <scope>NUCLEOTIDE SEQUENCE</scope>
</reference>
<name>H5SLQ4_9BACT</name>
<comment type="function">
    <text evidence="2">Binds to DNA and alters its conformation. May be involved in regulation of gene expression, nucleoid organization and DNA protection.</text>
</comment>
<dbReference type="InterPro" id="IPR036894">
    <property type="entry name" value="YbaB-like_sf"/>
</dbReference>
<dbReference type="EMBL" id="AP011729">
    <property type="protein sequence ID" value="BAL55777.1"/>
    <property type="molecule type" value="Genomic_DNA"/>
</dbReference>
<dbReference type="PANTHER" id="PTHR33449">
    <property type="entry name" value="NUCLEOID-ASSOCIATED PROTEIN YBAB"/>
    <property type="match status" value="1"/>
</dbReference>
<keyword evidence="3" id="KW-0175">Coiled coil</keyword>
<proteinExistence type="inferred from homology"/>
<comment type="subcellular location">
    <subcellularLocation>
        <location evidence="2">Cytoplasm</location>
        <location evidence="2">Nucleoid</location>
    </subcellularLocation>
</comment>
<comment type="similarity">
    <text evidence="2">Belongs to the YbaB/EbfC family.</text>
</comment>
<dbReference type="GO" id="GO:0043590">
    <property type="term" value="C:bacterial nucleoid"/>
    <property type="evidence" value="ECO:0007669"/>
    <property type="project" value="UniProtKB-UniRule"/>
</dbReference>
<sequence length="110" mass="12040">MQFPGGMKEAMKQVKKMQELMEQKQQELANLRVEAASGGGMVKVIANGREEIVDIEISKEVVDPNDVEMLEDLILAAIKEAQAKSKELAQREMASIMGQLGLPNIPGLGF</sequence>
<dbReference type="Gene3D" id="3.30.1310.10">
    <property type="entry name" value="Nucleoid-associated protein YbaB-like domain"/>
    <property type="match status" value="1"/>
</dbReference>